<dbReference type="Pfam" id="PF14801">
    <property type="entry name" value="TrmI-like_N"/>
    <property type="match status" value="1"/>
</dbReference>
<evidence type="ECO:0000256" key="1">
    <source>
        <dbReference type="ARBA" id="ARBA00022603"/>
    </source>
</evidence>
<dbReference type="Gene3D" id="3.10.330.20">
    <property type="match status" value="1"/>
</dbReference>
<keyword evidence="1 7" id="KW-0489">Methyltransferase</keyword>
<dbReference type="Proteomes" id="UP000248044">
    <property type="component" value="Chromosome"/>
</dbReference>
<dbReference type="PANTHER" id="PTHR12133">
    <property type="entry name" value="TRNA (ADENINE(58)-N(1))-METHYLTRANSFERASE"/>
    <property type="match status" value="1"/>
</dbReference>
<dbReference type="SUPFAM" id="SSF53335">
    <property type="entry name" value="S-adenosyl-L-methionine-dependent methyltransferases"/>
    <property type="match status" value="1"/>
</dbReference>
<organism evidence="7 8">
    <name type="scientific">Acidianus brierleyi</name>
    <dbReference type="NCBI Taxonomy" id="41673"/>
    <lineage>
        <taxon>Archaea</taxon>
        <taxon>Thermoproteota</taxon>
        <taxon>Thermoprotei</taxon>
        <taxon>Sulfolobales</taxon>
        <taxon>Sulfolobaceae</taxon>
        <taxon>Acidianus</taxon>
    </lineage>
</organism>
<evidence type="ECO:0000256" key="2">
    <source>
        <dbReference type="ARBA" id="ARBA00022679"/>
    </source>
</evidence>
<protein>
    <submittedName>
        <fullName evidence="7">Protein methyltransferase</fullName>
    </submittedName>
</protein>
<feature type="binding site" evidence="5">
    <location>
        <position position="154"/>
    </location>
    <ligand>
        <name>S-adenosyl-L-methionine</name>
        <dbReference type="ChEBI" id="CHEBI:59789"/>
    </ligand>
</feature>
<dbReference type="GO" id="GO:0160107">
    <property type="term" value="F:tRNA (adenine(58)-N1)-methyltransferase activity"/>
    <property type="evidence" value="ECO:0007669"/>
    <property type="project" value="InterPro"/>
</dbReference>
<dbReference type="GO" id="GO:0030488">
    <property type="term" value="P:tRNA methylation"/>
    <property type="evidence" value="ECO:0007669"/>
    <property type="project" value="InterPro"/>
</dbReference>
<keyword evidence="8" id="KW-1185">Reference proteome</keyword>
<name>A0A2U9IEW9_9CREN</name>
<evidence type="ECO:0000259" key="6">
    <source>
        <dbReference type="Pfam" id="PF08704"/>
    </source>
</evidence>
<reference evidence="7 8" key="1">
    <citation type="submission" date="2018-05" db="EMBL/GenBank/DDBJ databases">
        <title>Complete Genome Sequences of Extremely Thermoacidophilic, Metal-Mobilizing Type-Strain Members of the Archaeal Family Sulfolobaceae: Acidianus brierleyi DSM-1651T, Acidianus sulfidivorans DSM-18786T, Metallosphaera hakonensis DSM-7519T, and Metallosphaera prunae DSM-10039T.</title>
        <authorList>
            <person name="Counts J.A."/>
            <person name="Kelly R.M."/>
        </authorList>
    </citation>
    <scope>NUCLEOTIDE SEQUENCE [LARGE SCALE GENOMIC DNA]</scope>
    <source>
        <strain evidence="7 8">DSM 1651</strain>
    </source>
</reference>
<dbReference type="OrthoDB" id="30774at2157"/>
<dbReference type="InterPro" id="IPR049470">
    <property type="entry name" value="TRM61_C"/>
</dbReference>
<dbReference type="InterPro" id="IPR014816">
    <property type="entry name" value="tRNA_MeTrfase_Gcd14"/>
</dbReference>
<dbReference type="EMBL" id="CP029289">
    <property type="protein sequence ID" value="AWR94545.1"/>
    <property type="molecule type" value="Genomic_DNA"/>
</dbReference>
<evidence type="ECO:0000256" key="4">
    <source>
        <dbReference type="ARBA" id="ARBA00022694"/>
    </source>
</evidence>
<dbReference type="PANTHER" id="PTHR12133:SF1">
    <property type="entry name" value="TRNA (ADENINE(58)-N(1))-METHYLTRANSFERASE, MITOCHONDRIAL"/>
    <property type="match status" value="1"/>
</dbReference>
<dbReference type="GeneID" id="36832089"/>
<evidence type="ECO:0000256" key="3">
    <source>
        <dbReference type="ARBA" id="ARBA00022691"/>
    </source>
</evidence>
<dbReference type="PROSITE" id="PS51620">
    <property type="entry name" value="SAM_TRM61"/>
    <property type="match status" value="1"/>
</dbReference>
<feature type="binding site" evidence="5">
    <location>
        <begin position="105"/>
        <end position="108"/>
    </location>
    <ligand>
        <name>S-adenosyl-L-methionine</name>
        <dbReference type="ChEBI" id="CHEBI:59789"/>
    </ligand>
</feature>
<evidence type="ECO:0000256" key="5">
    <source>
        <dbReference type="PIRSR" id="PIRSR017269-1"/>
    </source>
</evidence>
<dbReference type="RefSeq" id="WP_110270426.1">
    <property type="nucleotide sequence ID" value="NZ_CP029289.2"/>
</dbReference>
<feature type="domain" description="tRNA (adenine(58)-N(1))-methyltransferase catalytic subunit TRM61 C-terminal" evidence="6">
    <location>
        <begin position="57"/>
        <end position="234"/>
    </location>
</feature>
<accession>A0A2U9IEW9</accession>
<proteinExistence type="predicted"/>
<dbReference type="Pfam" id="PF08704">
    <property type="entry name" value="GCD14"/>
    <property type="match status" value="1"/>
</dbReference>
<feature type="binding site" evidence="5">
    <location>
        <position position="170"/>
    </location>
    <ligand>
        <name>S-adenosyl-L-methionine</name>
        <dbReference type="ChEBI" id="CHEBI:59789"/>
    </ligand>
</feature>
<dbReference type="PIRSF" id="PIRSF017269">
    <property type="entry name" value="GCD14"/>
    <property type="match status" value="1"/>
</dbReference>
<sequence>MALKEGDIVTIWIDSKRVFLLKITKGKKLETDKGYILHDDLIGKEYGDLVKMSRGSAYLLKPFLEDIYLDLKRPSQVLYPKDVAYMIYSSGIKPGDKVVEAGTGSGFLTISLAYFLGKEGKVVTYDIRKDMQETAKYNAYILNLTDRIEFKNKDIKNGIDESDVDAVFLDMPCPWEVVSKAYEALKPSGALIVFVPTVNQVEKSYLEMEKYNFIEIHAEELLLREYKVKEGATRPKNIGVVHTGFIIRGRKSIKPL</sequence>
<dbReference type="AlphaFoldDB" id="A0A2U9IEW9"/>
<feature type="binding site" evidence="5">
    <location>
        <position position="126"/>
    </location>
    <ligand>
        <name>S-adenosyl-L-methionine</name>
        <dbReference type="ChEBI" id="CHEBI:59789"/>
    </ligand>
</feature>
<dbReference type="KEGG" id="abri:DFR85_07995"/>
<keyword evidence="3 5" id="KW-0949">S-adenosyl-L-methionine</keyword>
<keyword evidence="4" id="KW-0819">tRNA processing</keyword>
<dbReference type="GO" id="GO:0031515">
    <property type="term" value="C:tRNA (m1A) methyltransferase complex"/>
    <property type="evidence" value="ECO:0007669"/>
    <property type="project" value="InterPro"/>
</dbReference>
<dbReference type="Gene3D" id="3.40.50.150">
    <property type="entry name" value="Vaccinia Virus protein VP39"/>
    <property type="match status" value="1"/>
</dbReference>
<dbReference type="CDD" id="cd02440">
    <property type="entry name" value="AdoMet_MTases"/>
    <property type="match status" value="1"/>
</dbReference>
<keyword evidence="2 7" id="KW-0808">Transferase</keyword>
<dbReference type="InterPro" id="IPR029063">
    <property type="entry name" value="SAM-dependent_MTases_sf"/>
</dbReference>
<evidence type="ECO:0000313" key="7">
    <source>
        <dbReference type="EMBL" id="AWR94545.1"/>
    </source>
</evidence>
<evidence type="ECO:0000313" key="8">
    <source>
        <dbReference type="Proteomes" id="UP000248044"/>
    </source>
</evidence>
<gene>
    <name evidence="7" type="ORF">DFR85_07995</name>
</gene>